<keyword evidence="1" id="KW-0812">Transmembrane</keyword>
<dbReference type="HOGENOM" id="CLU_1127035_0_0_2"/>
<gene>
    <name evidence="2" type="ordered locus">ASAC_0696</name>
</gene>
<sequence length="246" mass="26322">MGNDEVNYAYAAVVIVVSVLGALVVLRYLGPLGRPLPEPPFNVSLVNVSGVGDRLYVNITISDCRVRPLGGSVEVYLGDRVVGYSTFNATCGINTVSLPLQPQLVGSEARFAVNVSLGDRGYVISYFERLVTAVMSLRPVNVTFEDGEPLLFLSYVSPFPVMISAGQVTYINYNLSALALSGCVTPRALAPAGQGTVKLQLLNCSYEDLSALRPGDVYQIRALANVTYISPYGNVTQEVGLLGYQG</sequence>
<dbReference type="KEGG" id="asc:ASAC_0696"/>
<keyword evidence="1" id="KW-0472">Membrane</keyword>
<protein>
    <submittedName>
        <fullName evidence="2">Uncharacterized protein</fullName>
    </submittedName>
</protein>
<keyword evidence="3" id="KW-1185">Reference proteome</keyword>
<feature type="transmembrane region" description="Helical" evidence="1">
    <location>
        <begin position="6"/>
        <end position="26"/>
    </location>
</feature>
<dbReference type="eggNOG" id="arCOG10174">
    <property type="taxonomic scope" value="Archaea"/>
</dbReference>
<evidence type="ECO:0000313" key="2">
    <source>
        <dbReference type="EMBL" id="ADL19102.1"/>
    </source>
</evidence>
<dbReference type="GeneID" id="9498929"/>
<dbReference type="InParanoid" id="D9Q1B4"/>
<proteinExistence type="predicted"/>
<dbReference type="Proteomes" id="UP000000346">
    <property type="component" value="Chromosome"/>
</dbReference>
<reference evidence="2 3" key="1">
    <citation type="journal article" date="2010" name="Appl. Environ. Microbiol.">
        <title>The genome sequence of the crenarchaeon Acidilobus saccharovorans supports a new order, Acidilobales, and suggests an important ecological role in terrestrial acidic hot springs.</title>
        <authorList>
            <person name="Mardanov A.V."/>
            <person name="Svetlitchnyi V.A."/>
            <person name="Beletsky A.V."/>
            <person name="Prokofeva M.I."/>
            <person name="Bonch-Osmolovskaya E.A."/>
            <person name="Ravin N.V."/>
            <person name="Skryabin K.G."/>
        </authorList>
    </citation>
    <scope>NUCLEOTIDE SEQUENCE [LARGE SCALE GENOMIC DNA]</scope>
    <source>
        <strain evidence="3">DSM 16705 / JCM 18335 / VKM B-2471 / 345-15</strain>
    </source>
</reference>
<dbReference type="AlphaFoldDB" id="D9Q1B4"/>
<dbReference type="EMBL" id="CP001742">
    <property type="protein sequence ID" value="ADL19102.1"/>
    <property type="molecule type" value="Genomic_DNA"/>
</dbReference>
<accession>D9Q1B4</accession>
<dbReference type="STRING" id="666510.ASAC_0696"/>
<name>D9Q1B4_ACIS3</name>
<keyword evidence="1" id="KW-1133">Transmembrane helix</keyword>
<dbReference type="OrthoDB" id="383827at2157"/>
<organism evidence="2 3">
    <name type="scientific">Acidilobus saccharovorans (strain DSM 16705 / JCM 18335 / VKM B-2471 / 345-15)</name>
    <dbReference type="NCBI Taxonomy" id="666510"/>
    <lineage>
        <taxon>Archaea</taxon>
        <taxon>Thermoproteota</taxon>
        <taxon>Thermoprotei</taxon>
        <taxon>Acidilobales</taxon>
        <taxon>Acidilobaceae</taxon>
        <taxon>Acidilobus</taxon>
    </lineage>
</organism>
<evidence type="ECO:0000313" key="3">
    <source>
        <dbReference type="Proteomes" id="UP000000346"/>
    </source>
</evidence>
<dbReference type="RefSeq" id="WP_013266614.1">
    <property type="nucleotide sequence ID" value="NC_014374.1"/>
</dbReference>
<evidence type="ECO:0000256" key="1">
    <source>
        <dbReference type="SAM" id="Phobius"/>
    </source>
</evidence>